<reference evidence="9 10" key="1">
    <citation type="submission" date="2020-08" db="EMBL/GenBank/DDBJ databases">
        <title>Functional genomics of gut bacteria from endangered species of beetles.</title>
        <authorList>
            <person name="Carlos-Shanley C."/>
        </authorList>
    </citation>
    <scope>NUCLEOTIDE SEQUENCE [LARGE SCALE GENOMIC DNA]</scope>
    <source>
        <strain evidence="9 10">S00239</strain>
    </source>
</reference>
<feature type="transmembrane region" description="Helical" evidence="7">
    <location>
        <begin position="20"/>
        <end position="41"/>
    </location>
</feature>
<feature type="transmembrane region" description="Helical" evidence="7">
    <location>
        <begin position="132"/>
        <end position="157"/>
    </location>
</feature>
<keyword evidence="5 7" id="KW-1133">Transmembrane helix</keyword>
<dbReference type="EMBL" id="JACHLP010000001">
    <property type="protein sequence ID" value="MBB4841780.1"/>
    <property type="molecule type" value="Genomic_DNA"/>
</dbReference>
<keyword evidence="10" id="KW-1185">Reference proteome</keyword>
<keyword evidence="7" id="KW-0997">Cell inner membrane</keyword>
<dbReference type="RefSeq" id="WP_184295396.1">
    <property type="nucleotide sequence ID" value="NZ_JACHLP010000001.1"/>
</dbReference>
<name>A0A840L0L4_9BURK</name>
<evidence type="ECO:0000256" key="2">
    <source>
        <dbReference type="ARBA" id="ARBA00009298"/>
    </source>
</evidence>
<evidence type="ECO:0000256" key="1">
    <source>
        <dbReference type="ARBA" id="ARBA00004651"/>
    </source>
</evidence>
<feature type="transmembrane region" description="Helical" evidence="7">
    <location>
        <begin position="53"/>
        <end position="74"/>
    </location>
</feature>
<dbReference type="InterPro" id="IPR003416">
    <property type="entry name" value="MgtC/SapB/SrpB/YhiD_fam"/>
</dbReference>
<gene>
    <name evidence="9" type="ORF">HNP55_000275</name>
</gene>
<dbReference type="PANTHER" id="PTHR33778">
    <property type="entry name" value="PROTEIN MGTC"/>
    <property type="match status" value="1"/>
</dbReference>
<keyword evidence="4 7" id="KW-0812">Transmembrane</keyword>
<dbReference type="Pfam" id="PF02308">
    <property type="entry name" value="MgtC"/>
    <property type="match status" value="1"/>
</dbReference>
<evidence type="ECO:0000259" key="8">
    <source>
        <dbReference type="Pfam" id="PF02308"/>
    </source>
</evidence>
<organism evidence="9 10">
    <name type="scientific">Roseateles oligotrophus</name>
    <dbReference type="NCBI Taxonomy" id="1769250"/>
    <lineage>
        <taxon>Bacteria</taxon>
        <taxon>Pseudomonadati</taxon>
        <taxon>Pseudomonadota</taxon>
        <taxon>Betaproteobacteria</taxon>
        <taxon>Burkholderiales</taxon>
        <taxon>Sphaerotilaceae</taxon>
        <taxon>Roseateles</taxon>
    </lineage>
</organism>
<comment type="subcellular location">
    <subcellularLocation>
        <location evidence="7">Cell inner membrane</location>
        <topology evidence="7">Multi-pass membrane protein</topology>
    </subcellularLocation>
    <subcellularLocation>
        <location evidence="1">Cell membrane</location>
        <topology evidence="1">Multi-pass membrane protein</topology>
    </subcellularLocation>
</comment>
<comment type="similarity">
    <text evidence="2 7">Belongs to the MgtC/SapB family.</text>
</comment>
<comment type="caution">
    <text evidence="9">The sequence shown here is derived from an EMBL/GenBank/DDBJ whole genome shotgun (WGS) entry which is preliminary data.</text>
</comment>
<keyword evidence="3" id="KW-1003">Cell membrane</keyword>
<dbReference type="Proteomes" id="UP000562027">
    <property type="component" value="Unassembled WGS sequence"/>
</dbReference>
<evidence type="ECO:0000256" key="6">
    <source>
        <dbReference type="ARBA" id="ARBA00023136"/>
    </source>
</evidence>
<evidence type="ECO:0000256" key="4">
    <source>
        <dbReference type="ARBA" id="ARBA00022692"/>
    </source>
</evidence>
<protein>
    <recommendedName>
        <fullName evidence="7">Protein MgtC</fullName>
    </recommendedName>
</protein>
<evidence type="ECO:0000256" key="5">
    <source>
        <dbReference type="ARBA" id="ARBA00022989"/>
    </source>
</evidence>
<sequence>MDLLDLPHLLRYWSGLQWQANVLMLLHLLGAGLLGMVLGYERAFHGRAAGMRTYALVCMASTGLIILLAYPQQWFGGLQAGGVSAPTLVDPTRVVQGIVTGIGFLCAGVIMKEGMNISGLTTAASIWSSCSIGVMVGMGFYLAAISLTLLSASLMMWGAKLESRLPSHPAIAVMLRGEKGREFSQEELASFSRELGYFFAPGSMSVACTEGCEEWHFVCASFRNYGGMTLTRYSSRLKAMPGVLEYRVTHARN</sequence>
<feature type="transmembrane region" description="Helical" evidence="7">
    <location>
        <begin position="94"/>
        <end position="111"/>
    </location>
</feature>
<evidence type="ECO:0000313" key="10">
    <source>
        <dbReference type="Proteomes" id="UP000562027"/>
    </source>
</evidence>
<evidence type="ECO:0000256" key="7">
    <source>
        <dbReference type="RuleBase" id="RU365041"/>
    </source>
</evidence>
<dbReference type="GO" id="GO:0005886">
    <property type="term" value="C:plasma membrane"/>
    <property type="evidence" value="ECO:0007669"/>
    <property type="project" value="UniProtKB-SubCell"/>
</dbReference>
<keyword evidence="6 7" id="KW-0472">Membrane</keyword>
<proteinExistence type="inferred from homology"/>
<dbReference type="AlphaFoldDB" id="A0A840L0L4"/>
<dbReference type="PRINTS" id="PR01837">
    <property type="entry name" value="MGTCSAPBPROT"/>
</dbReference>
<evidence type="ECO:0000313" key="9">
    <source>
        <dbReference type="EMBL" id="MBB4841780.1"/>
    </source>
</evidence>
<evidence type="ECO:0000256" key="3">
    <source>
        <dbReference type="ARBA" id="ARBA00022475"/>
    </source>
</evidence>
<feature type="domain" description="MgtC/SapB/SrpB/YhiD N-terminal" evidence="8">
    <location>
        <begin position="28"/>
        <end position="162"/>
    </location>
</feature>
<accession>A0A840L0L4</accession>
<dbReference type="PANTHER" id="PTHR33778:SF1">
    <property type="entry name" value="MAGNESIUM TRANSPORTER YHID-RELATED"/>
    <property type="match status" value="1"/>
</dbReference>
<dbReference type="InterPro" id="IPR049177">
    <property type="entry name" value="MgtC_SapB_SrpB_YhiD_N"/>
</dbReference>